<accession>A0A087BA21</accession>
<dbReference type="AlphaFoldDB" id="A0A087BA21"/>
<dbReference type="CDD" id="cd00009">
    <property type="entry name" value="AAA"/>
    <property type="match status" value="1"/>
</dbReference>
<dbReference type="RefSeq" id="WP_022859432.1">
    <property type="nucleotide sequence ID" value="NZ_JGZB01000006.1"/>
</dbReference>
<sequence>MERQPAILPEMEIWEPEDYDPGLTVQAWIELLNDREVFDKKSLEIVARIKHYGGQATCLQLEKCYGESRHFYNFGSVHLAKKIAKVTGCPVMGAHIGRSKWWPILYIGRPARKDEQGTFTWRLRDELSEALDTIDLSRVQLYAAAATDGDEKSTMAPVSQTRPDMYTKEDFLQEVYMPEHRYEQVVRLLERKKNIILQGAPGVGKTFAAKRLAYSMMGECDDSRVAMVQFHQNYSYEDFVMGYKPTGDGGFELQHGIFYRFCQQASADPERNYFFIVDEINRGNVSKIFGELLMLIEEGYRGVAMPLAYGGEQFQVPENLYIIGMMNTADRSLAIIDYALRRRFGFVYMEPAFDTEKFATYQRGLHNTTFDRFIAAIRQLNAAISQDDSLGKGFCMGHSHVCGRRAETCTDEWMRSVAEFDIIPTLDEYWFDEPEKVRHWENVFSEVLR</sequence>
<comment type="caution">
    <text evidence="2">The sequence shown here is derived from an EMBL/GenBank/DDBJ whole genome shotgun (WGS) entry which is preliminary data.</text>
</comment>
<protein>
    <submittedName>
        <fullName evidence="2">McrBC 5-methylcytosine restriction system component</fullName>
        <ecNumber evidence="2">3.1.21.4</ecNumber>
    </submittedName>
</protein>
<organism evidence="2 3">
    <name type="scientific">Bifidobacterium magnum</name>
    <dbReference type="NCBI Taxonomy" id="1692"/>
    <lineage>
        <taxon>Bacteria</taxon>
        <taxon>Bacillati</taxon>
        <taxon>Actinomycetota</taxon>
        <taxon>Actinomycetes</taxon>
        <taxon>Bifidobacteriales</taxon>
        <taxon>Bifidobacteriaceae</taxon>
        <taxon>Bifidobacterium</taxon>
    </lineage>
</organism>
<name>A0A087BA21_9BIFI</name>
<dbReference type="EMBL" id="JGZB01000006">
    <property type="protein sequence ID" value="KFI67871.1"/>
    <property type="molecule type" value="Genomic_DNA"/>
</dbReference>
<dbReference type="PANTHER" id="PTHR37291">
    <property type="entry name" value="5-METHYLCYTOSINE-SPECIFIC RESTRICTION ENZYME B"/>
    <property type="match status" value="1"/>
</dbReference>
<dbReference type="GO" id="GO:0005524">
    <property type="term" value="F:ATP binding"/>
    <property type="evidence" value="ECO:0007669"/>
    <property type="project" value="InterPro"/>
</dbReference>
<evidence type="ECO:0000313" key="2">
    <source>
        <dbReference type="EMBL" id="KFI67871.1"/>
    </source>
</evidence>
<evidence type="ECO:0000259" key="1">
    <source>
        <dbReference type="SMART" id="SM00382"/>
    </source>
</evidence>
<reference evidence="2 3" key="1">
    <citation type="submission" date="2014-03" db="EMBL/GenBank/DDBJ databases">
        <title>Genomics of Bifidobacteria.</title>
        <authorList>
            <person name="Ventura M."/>
            <person name="Milani C."/>
            <person name="Lugli G.A."/>
        </authorList>
    </citation>
    <scope>NUCLEOTIDE SEQUENCE [LARGE SCALE GENOMIC DNA]</scope>
    <source>
        <strain evidence="2 3">LMG 11591</strain>
    </source>
</reference>
<dbReference type="REBASE" id="384930">
    <property type="entry name" value="Bma11591McrBCP"/>
</dbReference>
<dbReference type="SUPFAM" id="SSF52540">
    <property type="entry name" value="P-loop containing nucleoside triphosphate hydrolases"/>
    <property type="match status" value="1"/>
</dbReference>
<dbReference type="PANTHER" id="PTHR37291:SF1">
    <property type="entry name" value="TYPE IV METHYL-DIRECTED RESTRICTION ENZYME ECOKMCRB SUBUNIT"/>
    <property type="match status" value="1"/>
</dbReference>
<dbReference type="EC" id="3.1.21.4" evidence="2"/>
<proteinExistence type="predicted"/>
<dbReference type="Pfam" id="PF07728">
    <property type="entry name" value="AAA_5"/>
    <property type="match status" value="1"/>
</dbReference>
<dbReference type="InterPro" id="IPR011704">
    <property type="entry name" value="ATPase_dyneun-rel_AAA"/>
</dbReference>
<dbReference type="Gene3D" id="3.40.50.300">
    <property type="entry name" value="P-loop containing nucleotide triphosphate hydrolases"/>
    <property type="match status" value="1"/>
</dbReference>
<dbReference type="SMART" id="SM00382">
    <property type="entry name" value="AAA"/>
    <property type="match status" value="1"/>
</dbReference>
<dbReference type="InterPro" id="IPR052934">
    <property type="entry name" value="Methyl-DNA_Rec/Restrict_Enz"/>
</dbReference>
<dbReference type="Proteomes" id="UP000029052">
    <property type="component" value="Unassembled WGS sequence"/>
</dbReference>
<dbReference type="GO" id="GO:0009036">
    <property type="term" value="F:type II site-specific deoxyribonuclease activity"/>
    <property type="evidence" value="ECO:0007669"/>
    <property type="project" value="UniProtKB-EC"/>
</dbReference>
<keyword evidence="3" id="KW-1185">Reference proteome</keyword>
<evidence type="ECO:0000313" key="3">
    <source>
        <dbReference type="Proteomes" id="UP000029052"/>
    </source>
</evidence>
<dbReference type="InterPro" id="IPR027417">
    <property type="entry name" value="P-loop_NTPase"/>
</dbReference>
<keyword evidence="2" id="KW-0378">Hydrolase</keyword>
<gene>
    <name evidence="2" type="ORF">BMAGN_0862</name>
</gene>
<dbReference type="GO" id="GO:0016887">
    <property type="term" value="F:ATP hydrolysis activity"/>
    <property type="evidence" value="ECO:0007669"/>
    <property type="project" value="InterPro"/>
</dbReference>
<feature type="domain" description="AAA+ ATPase" evidence="1">
    <location>
        <begin position="191"/>
        <end position="350"/>
    </location>
</feature>
<dbReference type="eggNOG" id="COG1401">
    <property type="taxonomic scope" value="Bacteria"/>
</dbReference>
<dbReference type="InterPro" id="IPR003593">
    <property type="entry name" value="AAA+_ATPase"/>
</dbReference>
<dbReference type="STRING" id="1692.BMAGN_0862"/>